<feature type="non-terminal residue" evidence="5">
    <location>
        <position position="1"/>
    </location>
</feature>
<accession>G2H1K6</accession>
<dbReference type="GO" id="GO:0046872">
    <property type="term" value="F:metal ion binding"/>
    <property type="evidence" value="ECO:0007669"/>
    <property type="project" value="UniProtKB-KW"/>
</dbReference>
<dbReference type="OrthoDB" id="9812949at2"/>
<dbReference type="AlphaFoldDB" id="G2H1K6"/>
<sequence>QIQQVEDQVNAEIRANLPIETQIMELEEAKKTGAMAFFGEKYSDKVRVLTMGTFSIELCGGTHTNRTGDIGLFRITAESATAFLRSPVIGHAYPCQRGRNPAEQQFGGREQTPHRL</sequence>
<name>G2H1K6_9ENTR</name>
<keyword evidence="2" id="KW-0862">Zinc</keyword>
<dbReference type="SMART" id="SM00863">
    <property type="entry name" value="tRNA_SAD"/>
    <property type="match status" value="1"/>
</dbReference>
<dbReference type="GO" id="GO:0006419">
    <property type="term" value="P:alanyl-tRNA aminoacylation"/>
    <property type="evidence" value="ECO:0007669"/>
    <property type="project" value="InterPro"/>
</dbReference>
<dbReference type="GO" id="GO:0005829">
    <property type="term" value="C:cytosol"/>
    <property type="evidence" value="ECO:0007669"/>
    <property type="project" value="TreeGrafter"/>
</dbReference>
<dbReference type="GO" id="GO:0003676">
    <property type="term" value="F:nucleic acid binding"/>
    <property type="evidence" value="ECO:0007669"/>
    <property type="project" value="InterPro"/>
</dbReference>
<dbReference type="Pfam" id="PF07973">
    <property type="entry name" value="tRNA_SAD"/>
    <property type="match status" value="1"/>
</dbReference>
<dbReference type="GO" id="GO:0045892">
    <property type="term" value="P:negative regulation of DNA-templated transcription"/>
    <property type="evidence" value="ECO:0007669"/>
    <property type="project" value="TreeGrafter"/>
</dbReference>
<dbReference type="Gene3D" id="3.30.54.20">
    <property type="match status" value="1"/>
</dbReference>
<dbReference type="EMBL" id="AGCA01000455">
    <property type="protein sequence ID" value="EGY28127.1"/>
    <property type="molecule type" value="Genomic_DNA"/>
</dbReference>
<dbReference type="PROSITE" id="PS50860">
    <property type="entry name" value="AA_TRNA_LIGASE_II_ALA"/>
    <property type="match status" value="1"/>
</dbReference>
<feature type="domain" description="Alanyl-transfer RNA synthetases family profile" evidence="4">
    <location>
        <begin position="1"/>
        <end position="82"/>
    </location>
</feature>
<keyword evidence="5" id="KW-0436">Ligase</keyword>
<dbReference type="InterPro" id="IPR018165">
    <property type="entry name" value="Ala-tRNA-synth_IIc_core"/>
</dbReference>
<reference evidence="5 6" key="1">
    <citation type="journal article" date="2012" name="Genome Res.">
        <title>Genomic basis of endosymbiont-conferred protection against an insect parasitoid.</title>
        <authorList>
            <person name="Hansen A.K."/>
            <person name="Vorburger C."/>
            <person name="Moran N.A."/>
        </authorList>
    </citation>
    <scope>NUCLEOTIDE SEQUENCE [LARGE SCALE GENOMIC DNA]</scope>
    <source>
        <strain evidence="6">R5.15</strain>
    </source>
</reference>
<protein>
    <submittedName>
        <fullName evidence="5">Alanyl-tRNA synthetase</fullName>
    </submittedName>
</protein>
<keyword evidence="5" id="KW-0030">Aminoacyl-tRNA synthetase</keyword>
<dbReference type="Gene3D" id="3.30.980.10">
    <property type="entry name" value="Threonyl-trna Synthetase, Chain A, domain 2"/>
    <property type="match status" value="1"/>
</dbReference>
<evidence type="ECO:0000259" key="4">
    <source>
        <dbReference type="PROSITE" id="PS50860"/>
    </source>
</evidence>
<dbReference type="SUPFAM" id="SSF55186">
    <property type="entry name" value="ThrRS/AlaRS common domain"/>
    <property type="match status" value="1"/>
</dbReference>
<comment type="caution">
    <text evidence="5">The sequence shown here is derived from an EMBL/GenBank/DDBJ whole genome shotgun (WGS) entry which is preliminary data.</text>
</comment>
<organism evidence="5 6">
    <name type="scientific">Candidatus Regiella insecticola 5.15</name>
    <dbReference type="NCBI Taxonomy" id="1005043"/>
    <lineage>
        <taxon>Bacteria</taxon>
        <taxon>Pseudomonadati</taxon>
        <taxon>Pseudomonadota</taxon>
        <taxon>Gammaproteobacteria</taxon>
        <taxon>Enterobacterales</taxon>
        <taxon>Enterobacteriaceae</taxon>
        <taxon>aphid secondary symbionts</taxon>
        <taxon>Candidatus Regiella</taxon>
    </lineage>
</organism>
<evidence type="ECO:0000256" key="2">
    <source>
        <dbReference type="ARBA" id="ARBA00022833"/>
    </source>
</evidence>
<evidence type="ECO:0000256" key="3">
    <source>
        <dbReference type="SAM" id="MobiDB-lite"/>
    </source>
</evidence>
<dbReference type="Proteomes" id="UP000004116">
    <property type="component" value="Unassembled WGS sequence"/>
</dbReference>
<evidence type="ECO:0000313" key="5">
    <source>
        <dbReference type="EMBL" id="EGY28127.1"/>
    </source>
</evidence>
<dbReference type="GO" id="GO:0005524">
    <property type="term" value="F:ATP binding"/>
    <property type="evidence" value="ECO:0007669"/>
    <property type="project" value="InterPro"/>
</dbReference>
<dbReference type="PANTHER" id="PTHR11777:SF9">
    <property type="entry name" value="ALANINE--TRNA LIGASE, CYTOPLASMIC"/>
    <property type="match status" value="1"/>
</dbReference>
<dbReference type="InterPro" id="IPR018163">
    <property type="entry name" value="Thr/Ala-tRNA-synth_IIc_edit"/>
</dbReference>
<proteinExistence type="predicted"/>
<keyword evidence="6" id="KW-1185">Reference proteome</keyword>
<dbReference type="PANTHER" id="PTHR11777">
    <property type="entry name" value="ALANYL-TRNA SYNTHETASE"/>
    <property type="match status" value="1"/>
</dbReference>
<evidence type="ECO:0000256" key="1">
    <source>
        <dbReference type="ARBA" id="ARBA00022723"/>
    </source>
</evidence>
<keyword evidence="1" id="KW-0479">Metal-binding</keyword>
<feature type="region of interest" description="Disordered" evidence="3">
    <location>
        <begin position="96"/>
        <end position="116"/>
    </location>
</feature>
<evidence type="ECO:0000313" key="6">
    <source>
        <dbReference type="Proteomes" id="UP000004116"/>
    </source>
</evidence>
<dbReference type="GO" id="GO:0004813">
    <property type="term" value="F:alanine-tRNA ligase activity"/>
    <property type="evidence" value="ECO:0007669"/>
    <property type="project" value="InterPro"/>
</dbReference>
<dbReference type="InterPro" id="IPR050058">
    <property type="entry name" value="Ala-tRNA_ligase"/>
</dbReference>
<dbReference type="InterPro" id="IPR012947">
    <property type="entry name" value="tRNA_SAD"/>
</dbReference>
<gene>
    <name evidence="5" type="ORF">Rin_00019490</name>
</gene>
<dbReference type="GO" id="GO:0002161">
    <property type="term" value="F:aminoacyl-tRNA deacylase activity"/>
    <property type="evidence" value="ECO:0007669"/>
    <property type="project" value="TreeGrafter"/>
</dbReference>